<reference evidence="6" key="2">
    <citation type="submission" date="2020-09" db="EMBL/GenBank/DDBJ databases">
        <authorList>
            <person name="Sun Q."/>
            <person name="Zhou Y."/>
        </authorList>
    </citation>
    <scope>NUCLEOTIDE SEQUENCE</scope>
    <source>
        <strain evidence="6">CGMCC 4.7110</strain>
    </source>
</reference>
<dbReference type="GO" id="GO:0000976">
    <property type="term" value="F:transcription cis-regulatory region binding"/>
    <property type="evidence" value="ECO:0007669"/>
    <property type="project" value="TreeGrafter"/>
</dbReference>
<organism evidence="6 7">
    <name type="scientific">Streptomyces fuscichromogenes</name>
    <dbReference type="NCBI Taxonomy" id="1324013"/>
    <lineage>
        <taxon>Bacteria</taxon>
        <taxon>Bacillati</taxon>
        <taxon>Actinomycetota</taxon>
        <taxon>Actinomycetes</taxon>
        <taxon>Kitasatosporales</taxon>
        <taxon>Streptomycetaceae</taxon>
        <taxon>Streptomyces</taxon>
    </lineage>
</organism>
<keyword evidence="3" id="KW-0804">Transcription</keyword>
<dbReference type="SUPFAM" id="SSF46689">
    <property type="entry name" value="Homeodomain-like"/>
    <property type="match status" value="1"/>
</dbReference>
<dbReference type="Pfam" id="PF17754">
    <property type="entry name" value="TetR_C_14"/>
    <property type="match status" value="1"/>
</dbReference>
<accession>A0A917XCP7</accession>
<gene>
    <name evidence="6" type="ORF">GCM10011578_035750</name>
</gene>
<keyword evidence="2 4" id="KW-0238">DNA-binding</keyword>
<sequence length="211" mass="22232">MTAAAGRTGRPPLTEERKAETRLEIARVAVALFVAQGVAATTGEQIGRAVGISARTVWRYFPSKEACVRPLFAAGIEAVADGLRSWRPGRSLGDALGSAVLDSSLVHSPDQATMSALIRLTRSEPGLRAEWLQSYDEAEPVFARALAERAGLPADDLRPAIQAAALNGALRAAAEYHVWRVADETADAATAEAEFRATLRSALAVVAAGLS</sequence>
<dbReference type="Proteomes" id="UP000653411">
    <property type="component" value="Unassembled WGS sequence"/>
</dbReference>
<dbReference type="PANTHER" id="PTHR30055">
    <property type="entry name" value="HTH-TYPE TRANSCRIPTIONAL REGULATOR RUTR"/>
    <property type="match status" value="1"/>
</dbReference>
<evidence type="ECO:0000256" key="4">
    <source>
        <dbReference type="PROSITE-ProRule" id="PRU00335"/>
    </source>
</evidence>
<keyword evidence="1" id="KW-0805">Transcription regulation</keyword>
<feature type="domain" description="HTH tetR-type" evidence="5">
    <location>
        <begin position="19"/>
        <end position="79"/>
    </location>
</feature>
<evidence type="ECO:0000256" key="1">
    <source>
        <dbReference type="ARBA" id="ARBA00023015"/>
    </source>
</evidence>
<reference evidence="6" key="1">
    <citation type="journal article" date="2014" name="Int. J. Syst. Evol. Microbiol.">
        <title>Complete genome sequence of Corynebacterium casei LMG S-19264T (=DSM 44701T), isolated from a smear-ripened cheese.</title>
        <authorList>
            <consortium name="US DOE Joint Genome Institute (JGI-PGF)"/>
            <person name="Walter F."/>
            <person name="Albersmeier A."/>
            <person name="Kalinowski J."/>
            <person name="Ruckert C."/>
        </authorList>
    </citation>
    <scope>NUCLEOTIDE SEQUENCE</scope>
    <source>
        <strain evidence="6">CGMCC 4.7110</strain>
    </source>
</reference>
<evidence type="ECO:0000256" key="2">
    <source>
        <dbReference type="ARBA" id="ARBA00023125"/>
    </source>
</evidence>
<protein>
    <submittedName>
        <fullName evidence="6">TetR family transcriptional regulator</fullName>
    </submittedName>
</protein>
<dbReference type="RefSeq" id="WP_189263710.1">
    <property type="nucleotide sequence ID" value="NZ_BMML01000007.1"/>
</dbReference>
<dbReference type="EMBL" id="BMML01000007">
    <property type="protein sequence ID" value="GGN10154.1"/>
    <property type="molecule type" value="Genomic_DNA"/>
</dbReference>
<dbReference type="Pfam" id="PF00440">
    <property type="entry name" value="TetR_N"/>
    <property type="match status" value="1"/>
</dbReference>
<dbReference type="PANTHER" id="PTHR30055:SF238">
    <property type="entry name" value="MYCOFACTOCIN BIOSYNTHESIS TRANSCRIPTIONAL REGULATOR MFTR-RELATED"/>
    <property type="match status" value="1"/>
</dbReference>
<evidence type="ECO:0000313" key="7">
    <source>
        <dbReference type="Proteomes" id="UP000653411"/>
    </source>
</evidence>
<evidence type="ECO:0000256" key="3">
    <source>
        <dbReference type="ARBA" id="ARBA00023163"/>
    </source>
</evidence>
<dbReference type="InterPro" id="IPR050109">
    <property type="entry name" value="HTH-type_TetR-like_transc_reg"/>
</dbReference>
<dbReference type="InterPro" id="IPR001647">
    <property type="entry name" value="HTH_TetR"/>
</dbReference>
<comment type="caution">
    <text evidence="6">The sequence shown here is derived from an EMBL/GenBank/DDBJ whole genome shotgun (WGS) entry which is preliminary data.</text>
</comment>
<name>A0A917XCP7_9ACTN</name>
<evidence type="ECO:0000313" key="6">
    <source>
        <dbReference type="EMBL" id="GGN10154.1"/>
    </source>
</evidence>
<dbReference type="Gene3D" id="1.10.357.10">
    <property type="entry name" value="Tetracycline Repressor, domain 2"/>
    <property type="match status" value="1"/>
</dbReference>
<dbReference type="AlphaFoldDB" id="A0A917XCP7"/>
<dbReference type="PROSITE" id="PS50977">
    <property type="entry name" value="HTH_TETR_2"/>
    <property type="match status" value="1"/>
</dbReference>
<keyword evidence="7" id="KW-1185">Reference proteome</keyword>
<evidence type="ECO:0000259" key="5">
    <source>
        <dbReference type="PROSITE" id="PS50977"/>
    </source>
</evidence>
<dbReference type="InterPro" id="IPR041347">
    <property type="entry name" value="MftR_C"/>
</dbReference>
<dbReference type="GO" id="GO:0003700">
    <property type="term" value="F:DNA-binding transcription factor activity"/>
    <property type="evidence" value="ECO:0007669"/>
    <property type="project" value="TreeGrafter"/>
</dbReference>
<feature type="DNA-binding region" description="H-T-H motif" evidence="4">
    <location>
        <begin position="42"/>
        <end position="61"/>
    </location>
</feature>
<dbReference type="InterPro" id="IPR009057">
    <property type="entry name" value="Homeodomain-like_sf"/>
</dbReference>
<proteinExistence type="predicted"/>